<dbReference type="SUPFAM" id="SSF56112">
    <property type="entry name" value="Protein kinase-like (PK-like)"/>
    <property type="match status" value="1"/>
</dbReference>
<dbReference type="GO" id="GO:0045717">
    <property type="term" value="P:negative regulation of fatty acid biosynthetic process"/>
    <property type="evidence" value="ECO:0007669"/>
    <property type="project" value="UniProtKB-ARBA"/>
</dbReference>
<dbReference type="Gene3D" id="3.30.10.20">
    <property type="match status" value="3"/>
</dbReference>
<sequence>MNPENDAPRRLGDRYEVGEVLGRGGMAEVHLSRDSRLGRLVAVKMLRPDLARDPVFQARFRREAHSSAALNHPSVVAVYDTGEDTFAQPGGAPARLPYIVMEYVEGQTAKELLTAADDGHGSGMGTERAAEITAGVLTALDYSHRQGIIHRDIKPANVMVTPDGAIKVMDFGIARALADTSATMTQTSAVIGTAQYLSPEQARGETVDARTDLYSTGCLLYELLTGRPPFVGDSPVSVAYQHVREVPDPPSRYNRAVSDALDRVVLKALAKDRDERYPDAASFRRDLLAAVDGRSVGAPPVGVMATQALPSSTEATQALTAAGLVGAAGAAPTRAQAPTAAETAAMTRAQAEAPHDRTAAAGVSGAGLGAGGVDRARGRDRDEDDPKRRSGLAVFGIVLAVLAALGLLGLVVWNLAGPSNDPAPVVTVAVPDLVDGTDREAREALGAAGLTFVEAGREADDSPNGTVIDQDPAAGAEVTEGSDVRVTVSSGPAAVGVPDVTGQSESQARDNLSAAGLRAGDATEEPSADVPEGRVIRTDPGADAQVAPGSVVAIVLSTGSTVLEDYVGQNVFAAQAALVRAGYEPVVVEEPNGDVAPDEVIRQEPGPGEVEPGTTVTLFVAVPPPPPTEEPSPSPSEGEDPEGEESPSPSGSSPSSTAANEQQDEGNGNGNSGGNGNGNGNDDD</sequence>
<keyword evidence="12" id="KW-1133">Transmembrane helix</keyword>
<feature type="region of interest" description="Disordered" evidence="11">
    <location>
        <begin position="492"/>
        <end position="531"/>
    </location>
</feature>
<keyword evidence="4" id="KW-0677">Repeat</keyword>
<evidence type="ECO:0000313" key="15">
    <source>
        <dbReference type="EMBL" id="CAA9431901.1"/>
    </source>
</evidence>
<evidence type="ECO:0000256" key="12">
    <source>
        <dbReference type="SAM" id="Phobius"/>
    </source>
</evidence>
<dbReference type="PROSITE" id="PS00108">
    <property type="entry name" value="PROTEIN_KINASE_ST"/>
    <property type="match status" value="1"/>
</dbReference>
<dbReference type="Gene3D" id="3.30.200.20">
    <property type="entry name" value="Phosphorylase Kinase, domain 1"/>
    <property type="match status" value="1"/>
</dbReference>
<name>A0A6J4Q3D3_9ACTN</name>
<dbReference type="EC" id="2.7.11.1" evidence="1"/>
<dbReference type="SMART" id="SM00220">
    <property type="entry name" value="S_TKc"/>
    <property type="match status" value="1"/>
</dbReference>
<evidence type="ECO:0000259" key="14">
    <source>
        <dbReference type="PROSITE" id="PS51178"/>
    </source>
</evidence>
<evidence type="ECO:0000259" key="13">
    <source>
        <dbReference type="PROSITE" id="PS50011"/>
    </source>
</evidence>
<organism evidence="15">
    <name type="scientific">uncultured Quadrisphaera sp</name>
    <dbReference type="NCBI Taxonomy" id="904978"/>
    <lineage>
        <taxon>Bacteria</taxon>
        <taxon>Bacillati</taxon>
        <taxon>Actinomycetota</taxon>
        <taxon>Actinomycetes</taxon>
        <taxon>Kineosporiales</taxon>
        <taxon>Kineosporiaceae</taxon>
        <taxon>Quadrisphaera</taxon>
        <taxon>environmental samples</taxon>
    </lineage>
</organism>
<feature type="transmembrane region" description="Helical" evidence="12">
    <location>
        <begin position="391"/>
        <end position="413"/>
    </location>
</feature>
<dbReference type="PROSITE" id="PS50011">
    <property type="entry name" value="PROTEIN_KINASE_DOM"/>
    <property type="match status" value="1"/>
</dbReference>
<dbReference type="InterPro" id="IPR017441">
    <property type="entry name" value="Protein_kinase_ATP_BS"/>
</dbReference>
<dbReference type="Pfam" id="PF00069">
    <property type="entry name" value="Pkinase"/>
    <property type="match status" value="1"/>
</dbReference>
<feature type="region of interest" description="Disordered" evidence="11">
    <location>
        <begin position="590"/>
        <end position="684"/>
    </location>
</feature>
<keyword evidence="12" id="KW-0472">Membrane</keyword>
<gene>
    <name evidence="15" type="ORF">AVDCRST_MAG35-2664</name>
</gene>
<protein>
    <recommendedName>
        <fullName evidence="1">non-specific serine/threonine protein kinase</fullName>
        <ecNumber evidence="1">2.7.11.1</ecNumber>
    </recommendedName>
</protein>
<comment type="catalytic activity">
    <reaction evidence="8">
        <text>L-threonyl-[protein] + ATP = O-phospho-L-threonyl-[protein] + ADP + H(+)</text>
        <dbReference type="Rhea" id="RHEA:46608"/>
        <dbReference type="Rhea" id="RHEA-COMP:11060"/>
        <dbReference type="Rhea" id="RHEA-COMP:11605"/>
        <dbReference type="ChEBI" id="CHEBI:15378"/>
        <dbReference type="ChEBI" id="CHEBI:30013"/>
        <dbReference type="ChEBI" id="CHEBI:30616"/>
        <dbReference type="ChEBI" id="CHEBI:61977"/>
        <dbReference type="ChEBI" id="CHEBI:456216"/>
        <dbReference type="EC" id="2.7.11.1"/>
    </reaction>
</comment>
<keyword evidence="2" id="KW-0723">Serine/threonine-protein kinase</keyword>
<evidence type="ECO:0000256" key="1">
    <source>
        <dbReference type="ARBA" id="ARBA00012513"/>
    </source>
</evidence>
<feature type="compositionally biased region" description="Low complexity" evidence="11">
    <location>
        <begin position="646"/>
        <end position="656"/>
    </location>
</feature>
<dbReference type="SMART" id="SM00740">
    <property type="entry name" value="PASTA"/>
    <property type="match status" value="3"/>
</dbReference>
<feature type="binding site" evidence="10">
    <location>
        <position position="44"/>
    </location>
    <ligand>
        <name>ATP</name>
        <dbReference type="ChEBI" id="CHEBI:30616"/>
    </ligand>
</feature>
<dbReference type="FunFam" id="3.30.200.20:FF:000035">
    <property type="entry name" value="Serine/threonine protein kinase Stk1"/>
    <property type="match status" value="1"/>
</dbReference>
<dbReference type="InterPro" id="IPR011009">
    <property type="entry name" value="Kinase-like_dom_sf"/>
</dbReference>
<dbReference type="InterPro" id="IPR008271">
    <property type="entry name" value="Ser/Thr_kinase_AS"/>
</dbReference>
<dbReference type="GO" id="GO:0005524">
    <property type="term" value="F:ATP binding"/>
    <property type="evidence" value="ECO:0007669"/>
    <property type="project" value="UniProtKB-UniRule"/>
</dbReference>
<evidence type="ECO:0000256" key="11">
    <source>
        <dbReference type="SAM" id="MobiDB-lite"/>
    </source>
</evidence>
<evidence type="ECO:0000256" key="3">
    <source>
        <dbReference type="ARBA" id="ARBA00022679"/>
    </source>
</evidence>
<feature type="compositionally biased region" description="Pro residues" evidence="11">
    <location>
        <begin position="622"/>
        <end position="634"/>
    </location>
</feature>
<feature type="domain" description="PASTA" evidence="14">
    <location>
        <begin position="421"/>
        <end position="490"/>
    </location>
</feature>
<comment type="catalytic activity">
    <reaction evidence="9">
        <text>L-seryl-[protein] + ATP = O-phospho-L-seryl-[protein] + ADP + H(+)</text>
        <dbReference type="Rhea" id="RHEA:17989"/>
        <dbReference type="Rhea" id="RHEA-COMP:9863"/>
        <dbReference type="Rhea" id="RHEA-COMP:11604"/>
        <dbReference type="ChEBI" id="CHEBI:15378"/>
        <dbReference type="ChEBI" id="CHEBI:29999"/>
        <dbReference type="ChEBI" id="CHEBI:30616"/>
        <dbReference type="ChEBI" id="CHEBI:83421"/>
        <dbReference type="ChEBI" id="CHEBI:456216"/>
        <dbReference type="EC" id="2.7.11.1"/>
    </reaction>
</comment>
<dbReference type="AlphaFoldDB" id="A0A6J4Q3D3"/>
<dbReference type="SUPFAM" id="SSF54184">
    <property type="entry name" value="Penicillin-binding protein 2x (pbp-2x), c-terminal domain"/>
    <property type="match status" value="1"/>
</dbReference>
<dbReference type="Gene3D" id="1.10.510.10">
    <property type="entry name" value="Transferase(Phosphotransferase) domain 1"/>
    <property type="match status" value="1"/>
</dbReference>
<evidence type="ECO:0000256" key="4">
    <source>
        <dbReference type="ARBA" id="ARBA00022737"/>
    </source>
</evidence>
<feature type="compositionally biased region" description="Polar residues" evidence="11">
    <location>
        <begin position="501"/>
        <end position="510"/>
    </location>
</feature>
<keyword evidence="6 15" id="KW-0418">Kinase</keyword>
<feature type="compositionally biased region" description="Basic and acidic residues" evidence="11">
    <location>
        <begin position="374"/>
        <end position="388"/>
    </location>
</feature>
<feature type="region of interest" description="Disordered" evidence="11">
    <location>
        <begin position="457"/>
        <end position="477"/>
    </location>
</feature>
<dbReference type="EMBL" id="CADCUY010000531">
    <property type="protein sequence ID" value="CAA9431901.1"/>
    <property type="molecule type" value="Genomic_DNA"/>
</dbReference>
<dbReference type="PROSITE" id="PS51178">
    <property type="entry name" value="PASTA"/>
    <property type="match status" value="3"/>
</dbReference>
<evidence type="ECO:0000256" key="5">
    <source>
        <dbReference type="ARBA" id="ARBA00022741"/>
    </source>
</evidence>
<evidence type="ECO:0000256" key="6">
    <source>
        <dbReference type="ARBA" id="ARBA00022777"/>
    </source>
</evidence>
<reference evidence="15" key="1">
    <citation type="submission" date="2020-02" db="EMBL/GenBank/DDBJ databases">
        <authorList>
            <person name="Meier V. D."/>
        </authorList>
    </citation>
    <scope>NUCLEOTIDE SEQUENCE</scope>
    <source>
        <strain evidence="15">AVDCRST_MAG35</strain>
    </source>
</reference>
<accession>A0A6J4Q3D3</accession>
<feature type="region of interest" description="Disordered" evidence="11">
    <location>
        <begin position="358"/>
        <end position="388"/>
    </location>
</feature>
<evidence type="ECO:0000256" key="10">
    <source>
        <dbReference type="PROSITE-ProRule" id="PRU10141"/>
    </source>
</evidence>
<dbReference type="FunFam" id="1.10.510.10:FF:000021">
    <property type="entry name" value="Serine/threonine protein kinase"/>
    <property type="match status" value="1"/>
</dbReference>
<keyword evidence="7 10" id="KW-0067">ATP-binding</keyword>
<keyword evidence="3 15" id="KW-0808">Transferase</keyword>
<dbReference type="InterPro" id="IPR005543">
    <property type="entry name" value="PASTA_dom"/>
</dbReference>
<dbReference type="InterPro" id="IPR000719">
    <property type="entry name" value="Prot_kinase_dom"/>
</dbReference>
<evidence type="ECO:0000256" key="2">
    <source>
        <dbReference type="ARBA" id="ARBA00022527"/>
    </source>
</evidence>
<dbReference type="PANTHER" id="PTHR43289:SF6">
    <property type="entry name" value="SERINE_THREONINE-PROTEIN KINASE NEKL-3"/>
    <property type="match status" value="1"/>
</dbReference>
<evidence type="ECO:0000256" key="9">
    <source>
        <dbReference type="ARBA" id="ARBA00048679"/>
    </source>
</evidence>
<dbReference type="PROSITE" id="PS00107">
    <property type="entry name" value="PROTEIN_KINASE_ATP"/>
    <property type="match status" value="1"/>
</dbReference>
<dbReference type="CDD" id="cd14014">
    <property type="entry name" value="STKc_PknB_like"/>
    <property type="match status" value="1"/>
</dbReference>
<feature type="domain" description="PASTA" evidence="14">
    <location>
        <begin position="559"/>
        <end position="622"/>
    </location>
</feature>
<feature type="domain" description="PASTA" evidence="14">
    <location>
        <begin position="491"/>
        <end position="558"/>
    </location>
</feature>
<proteinExistence type="predicted"/>
<dbReference type="Pfam" id="PF03793">
    <property type="entry name" value="PASTA"/>
    <property type="match status" value="3"/>
</dbReference>
<evidence type="ECO:0000256" key="7">
    <source>
        <dbReference type="ARBA" id="ARBA00022840"/>
    </source>
</evidence>
<dbReference type="CDD" id="cd06577">
    <property type="entry name" value="PASTA_pknB"/>
    <property type="match status" value="3"/>
</dbReference>
<feature type="domain" description="Protein kinase" evidence="13">
    <location>
        <begin position="15"/>
        <end position="288"/>
    </location>
</feature>
<keyword evidence="5 10" id="KW-0547">Nucleotide-binding</keyword>
<evidence type="ECO:0000256" key="8">
    <source>
        <dbReference type="ARBA" id="ARBA00047899"/>
    </source>
</evidence>
<keyword evidence="12" id="KW-0812">Transmembrane</keyword>
<dbReference type="PANTHER" id="PTHR43289">
    <property type="entry name" value="MITOGEN-ACTIVATED PROTEIN KINASE KINASE KINASE 20-RELATED"/>
    <property type="match status" value="1"/>
</dbReference>
<dbReference type="GO" id="GO:0004674">
    <property type="term" value="F:protein serine/threonine kinase activity"/>
    <property type="evidence" value="ECO:0007669"/>
    <property type="project" value="UniProtKB-KW"/>
</dbReference>
<dbReference type="NCBIfam" id="NF033483">
    <property type="entry name" value="PknB_PASTA_kin"/>
    <property type="match status" value="1"/>
</dbReference>
<feature type="compositionally biased region" description="Gly residues" evidence="11">
    <location>
        <begin position="667"/>
        <end position="684"/>
    </location>
</feature>